<evidence type="ECO:0000256" key="2">
    <source>
        <dbReference type="SAM" id="Phobius"/>
    </source>
</evidence>
<name>A0A6A5KA92_9PLEO</name>
<dbReference type="EMBL" id="ML975297">
    <property type="protein sequence ID" value="KAF1834795.1"/>
    <property type="molecule type" value="Genomic_DNA"/>
</dbReference>
<feature type="region of interest" description="Disordered" evidence="1">
    <location>
        <begin position="1"/>
        <end position="20"/>
    </location>
</feature>
<gene>
    <name evidence="4" type="ORF">BDW02DRAFT_497582</name>
</gene>
<dbReference type="Pfam" id="PF01476">
    <property type="entry name" value="LysM"/>
    <property type="match status" value="1"/>
</dbReference>
<evidence type="ECO:0000313" key="5">
    <source>
        <dbReference type="Proteomes" id="UP000800040"/>
    </source>
</evidence>
<keyword evidence="2" id="KW-0812">Transmembrane</keyword>
<sequence length="187" mass="21012">MVRWTDMDSDAERLPDGFERTGYDADTQTYTFRDANGNLYESEPGNRYGELQRVDSCSADTEPAHSTIRPDGRVPPRSFAEILGERDNAVKKDNREAVRMMLPFALLVLVFLMLVFKLLYRPETDHGDRQVVDCAQGSHEIQIAHGDTCWEVAQRLGLGVKELLGLHGNELIDCDALRIGQGICVPM</sequence>
<dbReference type="InterPro" id="IPR036779">
    <property type="entry name" value="LysM_dom_sf"/>
</dbReference>
<dbReference type="Gene3D" id="3.10.350.10">
    <property type="entry name" value="LysM domain"/>
    <property type="match status" value="1"/>
</dbReference>
<keyword evidence="2" id="KW-1133">Transmembrane helix</keyword>
<keyword evidence="5" id="KW-1185">Reference proteome</keyword>
<organism evidence="4 5">
    <name type="scientific">Decorospora gaudefroyi</name>
    <dbReference type="NCBI Taxonomy" id="184978"/>
    <lineage>
        <taxon>Eukaryota</taxon>
        <taxon>Fungi</taxon>
        <taxon>Dikarya</taxon>
        <taxon>Ascomycota</taxon>
        <taxon>Pezizomycotina</taxon>
        <taxon>Dothideomycetes</taxon>
        <taxon>Pleosporomycetidae</taxon>
        <taxon>Pleosporales</taxon>
        <taxon>Pleosporineae</taxon>
        <taxon>Pleosporaceae</taxon>
        <taxon>Decorospora</taxon>
    </lineage>
</organism>
<dbReference type="SMART" id="SM00257">
    <property type="entry name" value="LysM"/>
    <property type="match status" value="1"/>
</dbReference>
<keyword evidence="2" id="KW-0472">Membrane</keyword>
<protein>
    <recommendedName>
        <fullName evidence="3">LysM domain-containing protein</fullName>
    </recommendedName>
</protein>
<accession>A0A6A5KA92</accession>
<evidence type="ECO:0000259" key="3">
    <source>
        <dbReference type="PROSITE" id="PS51782"/>
    </source>
</evidence>
<dbReference type="Proteomes" id="UP000800040">
    <property type="component" value="Unassembled WGS sequence"/>
</dbReference>
<dbReference type="PROSITE" id="PS51782">
    <property type="entry name" value="LYSM"/>
    <property type="match status" value="1"/>
</dbReference>
<dbReference type="InterPro" id="IPR018392">
    <property type="entry name" value="LysM"/>
</dbReference>
<proteinExistence type="predicted"/>
<feature type="compositionally biased region" description="Basic and acidic residues" evidence="1">
    <location>
        <begin position="10"/>
        <end position="20"/>
    </location>
</feature>
<dbReference type="AlphaFoldDB" id="A0A6A5KA92"/>
<evidence type="ECO:0000256" key="1">
    <source>
        <dbReference type="SAM" id="MobiDB-lite"/>
    </source>
</evidence>
<feature type="domain" description="LysM" evidence="3">
    <location>
        <begin position="139"/>
        <end position="185"/>
    </location>
</feature>
<feature type="transmembrane region" description="Helical" evidence="2">
    <location>
        <begin position="101"/>
        <end position="120"/>
    </location>
</feature>
<dbReference type="SUPFAM" id="SSF54106">
    <property type="entry name" value="LysM domain"/>
    <property type="match status" value="1"/>
</dbReference>
<evidence type="ECO:0000313" key="4">
    <source>
        <dbReference type="EMBL" id="KAF1834795.1"/>
    </source>
</evidence>
<dbReference type="OrthoDB" id="2107166at2759"/>
<reference evidence="4" key="1">
    <citation type="submission" date="2020-01" db="EMBL/GenBank/DDBJ databases">
        <authorList>
            <consortium name="DOE Joint Genome Institute"/>
            <person name="Haridas S."/>
            <person name="Albert R."/>
            <person name="Binder M."/>
            <person name="Bloem J."/>
            <person name="Labutti K."/>
            <person name="Salamov A."/>
            <person name="Andreopoulos B."/>
            <person name="Baker S.E."/>
            <person name="Barry K."/>
            <person name="Bills G."/>
            <person name="Bluhm B.H."/>
            <person name="Cannon C."/>
            <person name="Castanera R."/>
            <person name="Culley D.E."/>
            <person name="Daum C."/>
            <person name="Ezra D."/>
            <person name="Gonzalez J.B."/>
            <person name="Henrissat B."/>
            <person name="Kuo A."/>
            <person name="Liang C."/>
            <person name="Lipzen A."/>
            <person name="Lutzoni F."/>
            <person name="Magnuson J."/>
            <person name="Mondo S."/>
            <person name="Nolan M."/>
            <person name="Ohm R."/>
            <person name="Pangilinan J."/>
            <person name="Park H.-J."/>
            <person name="Ramirez L."/>
            <person name="Alfaro M."/>
            <person name="Sun H."/>
            <person name="Tritt A."/>
            <person name="Yoshinaga Y."/>
            <person name="Zwiers L.-H."/>
            <person name="Turgeon B.G."/>
            <person name="Goodwin S.B."/>
            <person name="Spatafora J.W."/>
            <person name="Crous P.W."/>
            <person name="Grigoriev I.V."/>
        </authorList>
    </citation>
    <scope>NUCLEOTIDE SEQUENCE</scope>
    <source>
        <strain evidence="4">P77</strain>
    </source>
</reference>